<name>A0A162QL73_9CLOT</name>
<protein>
    <submittedName>
        <fullName evidence="1">Uncharacterized protein</fullName>
    </submittedName>
</protein>
<dbReference type="EMBL" id="LWAE01000015">
    <property type="protein sequence ID" value="KZL88664.1"/>
    <property type="molecule type" value="Genomic_DNA"/>
</dbReference>
<sequence>MKKSEILLRQNQLLQEVEILAQKFTQNKRKRKKVCKKD</sequence>
<accession>A0A162QL73</accession>
<dbReference type="Proteomes" id="UP000076603">
    <property type="component" value="Unassembled WGS sequence"/>
</dbReference>
<proteinExistence type="predicted"/>
<organism evidence="1 3">
    <name type="scientific">Clostridium magnum DSM 2767</name>
    <dbReference type="NCBI Taxonomy" id="1121326"/>
    <lineage>
        <taxon>Bacteria</taxon>
        <taxon>Bacillati</taxon>
        <taxon>Bacillota</taxon>
        <taxon>Clostridia</taxon>
        <taxon>Eubacteriales</taxon>
        <taxon>Clostridiaceae</taxon>
        <taxon>Clostridium</taxon>
    </lineage>
</organism>
<dbReference type="AlphaFoldDB" id="A0A162QL73"/>
<evidence type="ECO:0000313" key="3">
    <source>
        <dbReference type="Proteomes" id="UP000076603"/>
    </source>
</evidence>
<dbReference type="EMBL" id="LWAE01000015">
    <property type="protein sequence ID" value="KZL88754.1"/>
    <property type="molecule type" value="Genomic_DNA"/>
</dbReference>
<evidence type="ECO:0000313" key="2">
    <source>
        <dbReference type="EMBL" id="KZL88754.1"/>
    </source>
</evidence>
<dbReference type="STRING" id="1121326.CLMAG_59530"/>
<comment type="caution">
    <text evidence="1">The sequence shown here is derived from an EMBL/GenBank/DDBJ whole genome shotgun (WGS) entry which is preliminary data.</text>
</comment>
<gene>
    <name evidence="1" type="ORF">CLMAG_59530</name>
    <name evidence="2" type="ORF">CLMAG_60430</name>
</gene>
<evidence type="ECO:0000313" key="1">
    <source>
        <dbReference type="EMBL" id="KZL88664.1"/>
    </source>
</evidence>
<reference evidence="1 3" key="1">
    <citation type="submission" date="2016-04" db="EMBL/GenBank/DDBJ databases">
        <title>Genome sequence of Clostridium magnum DSM 2767.</title>
        <authorList>
            <person name="Poehlein A."/>
            <person name="Uhlig R."/>
            <person name="Fischer R."/>
            <person name="Bahl H."/>
            <person name="Daniel R."/>
        </authorList>
    </citation>
    <scope>NUCLEOTIDE SEQUENCE [LARGE SCALE GENOMIC DNA]</scope>
    <source>
        <strain evidence="1 3">DSM 2767</strain>
    </source>
</reference>
<keyword evidence="3" id="KW-1185">Reference proteome</keyword>